<gene>
    <name evidence="2" type="ORF">GWO68_16780</name>
</gene>
<dbReference type="EMBL" id="JAAEAA010000030">
    <property type="protein sequence ID" value="NDK57582.1"/>
    <property type="molecule type" value="Genomic_DNA"/>
</dbReference>
<evidence type="ECO:0000313" key="2">
    <source>
        <dbReference type="EMBL" id="NDK57582.1"/>
    </source>
</evidence>
<dbReference type="AlphaFoldDB" id="A0A6B2HC49"/>
<protein>
    <recommendedName>
        <fullName evidence="4">YD repeat-containing protein</fullName>
    </recommendedName>
</protein>
<sequence length="263" mass="29678">MKKLLLLMLCFWLIACSKKDADNPTPAKEQTCTLQETAATTPTGNTNSKYIYDSAGKIIKVEYYEKGALTRYTTFAYNNKQLIENESIYQADGTLTGFNNYSYDGAGLLIQMNSNQLTNGTMQPGFIYSYEYVSDKQVAKRTIQYPDGRLYATYTYEYEGEEMRRILTFTPNGQHAQTLTLHYDDKQPALKNTPALQKIGFLMIGYPYLHNIVSYSNISSSGQVWGDSYTATYEYNAAGHPIKSTRTMANGSQLVATLTYQCK</sequence>
<keyword evidence="3" id="KW-1185">Reference proteome</keyword>
<dbReference type="PROSITE" id="PS51257">
    <property type="entry name" value="PROKAR_LIPOPROTEIN"/>
    <property type="match status" value="1"/>
</dbReference>
<evidence type="ECO:0000256" key="1">
    <source>
        <dbReference type="SAM" id="SignalP"/>
    </source>
</evidence>
<feature type="signal peptide" evidence="1">
    <location>
        <begin position="1"/>
        <end position="21"/>
    </location>
</feature>
<dbReference type="Gene3D" id="2.180.10.10">
    <property type="entry name" value="RHS repeat-associated core"/>
    <property type="match status" value="1"/>
</dbReference>
<feature type="chain" id="PRO_5025333032" description="YD repeat-containing protein" evidence="1">
    <location>
        <begin position="22"/>
        <end position="263"/>
    </location>
</feature>
<dbReference type="Proteomes" id="UP000478546">
    <property type="component" value="Unassembled WGS sequence"/>
</dbReference>
<keyword evidence="1" id="KW-0732">Signal</keyword>
<organism evidence="2 3">
    <name type="scientific">Pontibacter fetidus</name>
    <dbReference type="NCBI Taxonomy" id="2700082"/>
    <lineage>
        <taxon>Bacteria</taxon>
        <taxon>Pseudomonadati</taxon>
        <taxon>Bacteroidota</taxon>
        <taxon>Cytophagia</taxon>
        <taxon>Cytophagales</taxon>
        <taxon>Hymenobacteraceae</taxon>
        <taxon>Pontibacter</taxon>
    </lineage>
</organism>
<reference evidence="2 3" key="1">
    <citation type="submission" date="2020-01" db="EMBL/GenBank/DDBJ databases">
        <authorList>
            <person name="Kim M.K."/>
        </authorList>
    </citation>
    <scope>NUCLEOTIDE SEQUENCE [LARGE SCALE GENOMIC DNA]</scope>
    <source>
        <strain evidence="2 3">BT213</strain>
    </source>
</reference>
<comment type="caution">
    <text evidence="2">The sequence shown here is derived from an EMBL/GenBank/DDBJ whole genome shotgun (WGS) entry which is preliminary data.</text>
</comment>
<dbReference type="RefSeq" id="WP_162347638.1">
    <property type="nucleotide sequence ID" value="NZ_JAAEAA010000030.1"/>
</dbReference>
<name>A0A6B2HC49_9BACT</name>
<evidence type="ECO:0008006" key="4">
    <source>
        <dbReference type="Google" id="ProtNLM"/>
    </source>
</evidence>
<accession>A0A6B2HC49</accession>
<proteinExistence type="predicted"/>
<evidence type="ECO:0000313" key="3">
    <source>
        <dbReference type="Proteomes" id="UP000478546"/>
    </source>
</evidence>